<feature type="compositionally biased region" description="Basic and acidic residues" evidence="1">
    <location>
        <begin position="180"/>
        <end position="191"/>
    </location>
</feature>
<feature type="region of interest" description="Disordered" evidence="1">
    <location>
        <begin position="842"/>
        <end position="882"/>
    </location>
</feature>
<feature type="compositionally biased region" description="Low complexity" evidence="1">
    <location>
        <begin position="851"/>
        <end position="861"/>
    </location>
</feature>
<feature type="compositionally biased region" description="Polar residues" evidence="1">
    <location>
        <begin position="649"/>
        <end position="668"/>
    </location>
</feature>
<reference evidence="2 3" key="1">
    <citation type="submission" date="2023-08" db="EMBL/GenBank/DDBJ databases">
        <title>Black Yeasts Isolated from many extreme environments.</title>
        <authorList>
            <person name="Coleine C."/>
            <person name="Stajich J.E."/>
            <person name="Selbmann L."/>
        </authorList>
    </citation>
    <scope>NUCLEOTIDE SEQUENCE [LARGE SCALE GENOMIC DNA]</scope>
    <source>
        <strain evidence="2 3">CCFEE 5935</strain>
    </source>
</reference>
<accession>A0AAV9P0S1</accession>
<feature type="compositionally biased region" description="Basic residues" evidence="1">
    <location>
        <begin position="1"/>
        <end position="12"/>
    </location>
</feature>
<dbReference type="GeneID" id="89930659"/>
<feature type="compositionally biased region" description="Polar residues" evidence="1">
    <location>
        <begin position="552"/>
        <end position="561"/>
    </location>
</feature>
<evidence type="ECO:0000313" key="3">
    <source>
        <dbReference type="Proteomes" id="UP001337655"/>
    </source>
</evidence>
<feature type="compositionally biased region" description="Acidic residues" evidence="1">
    <location>
        <begin position="748"/>
        <end position="758"/>
    </location>
</feature>
<dbReference type="RefSeq" id="XP_064655372.1">
    <property type="nucleotide sequence ID" value="XM_064806555.1"/>
</dbReference>
<dbReference type="EMBL" id="JAVRRT010000017">
    <property type="protein sequence ID" value="KAK5165229.1"/>
    <property type="molecule type" value="Genomic_DNA"/>
</dbReference>
<feature type="compositionally biased region" description="Basic and acidic residues" evidence="1">
    <location>
        <begin position="111"/>
        <end position="128"/>
    </location>
</feature>
<protein>
    <submittedName>
        <fullName evidence="2">Uncharacterized protein</fullName>
    </submittedName>
</protein>
<keyword evidence="3" id="KW-1185">Reference proteome</keyword>
<feature type="compositionally biased region" description="Polar residues" evidence="1">
    <location>
        <begin position="684"/>
        <end position="707"/>
    </location>
</feature>
<feature type="compositionally biased region" description="Basic and acidic residues" evidence="1">
    <location>
        <begin position="283"/>
        <end position="341"/>
    </location>
</feature>
<evidence type="ECO:0000256" key="1">
    <source>
        <dbReference type="SAM" id="MobiDB-lite"/>
    </source>
</evidence>
<evidence type="ECO:0000313" key="2">
    <source>
        <dbReference type="EMBL" id="KAK5165229.1"/>
    </source>
</evidence>
<feature type="compositionally biased region" description="Basic and acidic residues" evidence="1">
    <location>
        <begin position="80"/>
        <end position="89"/>
    </location>
</feature>
<dbReference type="Proteomes" id="UP001337655">
    <property type="component" value="Unassembled WGS sequence"/>
</dbReference>
<feature type="region of interest" description="Disordered" evidence="1">
    <location>
        <begin position="442"/>
        <end position="461"/>
    </location>
</feature>
<feature type="compositionally biased region" description="Basic and acidic residues" evidence="1">
    <location>
        <begin position="781"/>
        <end position="793"/>
    </location>
</feature>
<feature type="region of interest" description="Disordered" evidence="1">
    <location>
        <begin position="1"/>
        <end position="236"/>
    </location>
</feature>
<dbReference type="AlphaFoldDB" id="A0AAV9P0S1"/>
<feature type="region of interest" description="Disordered" evidence="1">
    <location>
        <begin position="475"/>
        <end position="829"/>
    </location>
</feature>
<organism evidence="2 3">
    <name type="scientific">Saxophila tyrrhenica</name>
    <dbReference type="NCBI Taxonomy" id="1690608"/>
    <lineage>
        <taxon>Eukaryota</taxon>
        <taxon>Fungi</taxon>
        <taxon>Dikarya</taxon>
        <taxon>Ascomycota</taxon>
        <taxon>Pezizomycotina</taxon>
        <taxon>Dothideomycetes</taxon>
        <taxon>Dothideomycetidae</taxon>
        <taxon>Mycosphaerellales</taxon>
        <taxon>Extremaceae</taxon>
        <taxon>Saxophila</taxon>
    </lineage>
</organism>
<comment type="caution">
    <text evidence="2">The sequence shown here is derived from an EMBL/GenBank/DDBJ whole genome shotgun (WGS) entry which is preliminary data.</text>
</comment>
<name>A0AAV9P0S1_9PEZI</name>
<feature type="compositionally biased region" description="Basic and acidic residues" evidence="1">
    <location>
        <begin position="349"/>
        <end position="381"/>
    </location>
</feature>
<feature type="compositionally biased region" description="Basic and acidic residues" evidence="1">
    <location>
        <begin position="391"/>
        <end position="403"/>
    </location>
</feature>
<gene>
    <name evidence="2" type="ORF">LTR77_009327</name>
</gene>
<feature type="compositionally biased region" description="Basic and acidic residues" evidence="1">
    <location>
        <begin position="517"/>
        <end position="530"/>
    </location>
</feature>
<feature type="compositionally biased region" description="Basic and acidic residues" evidence="1">
    <location>
        <begin position="55"/>
        <end position="71"/>
    </location>
</feature>
<proteinExistence type="predicted"/>
<feature type="compositionally biased region" description="Polar residues" evidence="1">
    <location>
        <begin position="135"/>
        <end position="147"/>
    </location>
</feature>
<sequence length="882" mass="98148">MPIWPFRKRRRSAKDDVQQQPLSEKAQPEQPPTRAATDPSPPSTQPIAIPRKTSKRADEQPRAATFDEKATEASLMRSKQAREASHKENVPPSSSYRRHSREDITALPLSRKLDSSPHLRPIDSERPHIPYNFRPYSTSQTSIQPEPNMSPPPRQPNKLRSRRSQYDSATPSRRQSSKRRKDDRVREEEIRAMGAQSPIPKRPGDGPLRRDSKKMRSYGIKDSYVSLPQSDDVDSNMTGIAEQRGWELGSFDMFNPRPAVRLSGTPQYIAPSSMPSPSPIAEMVERDKEKMPAKSERTRKRETIGVRADDLDASDLRMLMERDAKRREQKKKEQQEKLDRKLRNRNGRNRGDSDRKRREAEEERREDEAKQRAEEERRGREMLTPPTDIHPALRDRSEDRRQLVDVPVPVPQTEPPAREGAEEYGTPAEQPENPFTDAAVEQEAATPPVEQMPGAFSPVQTPMEDPVIETAREMKMAQTATPPLSPVRTGATASSLPKSMDARRASETPLPPPPITDQRRHSDQKMERRAGAWATFFRRGGTNLRKDGTAPSEASFSNTSRESMRNQPLPAHLVDTQAQAPRRKSGTPARTQSKFREDLPEMPISPPDSRMPSPDVTLVSAAAAAARRKARSSAPNTVPEDVTMPDADQPSSYRNDTPISPSIRSNRMMSMASVDSEGSWLASGATNRHSTQSGVNRSIGSLNQRFTGSYEELGRDADGEYFQRGQASSPDTKRTKLSTLAALTGDNVPDEESDEDGVPDLSNPSDPMTMHESVRRQPTLVHRDPRVKSREGLLTEFAGAETPEPDPESAATGGRGSMFGFDTEEEGEEEVVEVKRAGSVDYGSRGHARQISAGSARLIGSSRGGRGEGIEEEPPVPGSTPR</sequence>
<feature type="region of interest" description="Disordered" evidence="1">
    <location>
        <begin position="265"/>
        <end position="433"/>
    </location>
</feature>